<dbReference type="NCBIfam" id="TIGR00173">
    <property type="entry name" value="menD"/>
    <property type="match status" value="1"/>
</dbReference>
<dbReference type="InterPro" id="IPR004433">
    <property type="entry name" value="MenaQ_synth_MenD"/>
</dbReference>
<dbReference type="GO" id="GO:0070204">
    <property type="term" value="F:2-succinyl-5-enolpyruvyl-6-hydroxy-3-cyclohexene-1-carboxylic-acid synthase activity"/>
    <property type="evidence" value="ECO:0007669"/>
    <property type="project" value="UniProtKB-EC"/>
</dbReference>
<organism evidence="8 9">
    <name type="scientific">Cutibacterium equinum</name>
    <dbReference type="NCBI Taxonomy" id="3016342"/>
    <lineage>
        <taxon>Bacteria</taxon>
        <taxon>Bacillati</taxon>
        <taxon>Actinomycetota</taxon>
        <taxon>Actinomycetes</taxon>
        <taxon>Propionibacteriales</taxon>
        <taxon>Propionibacteriaceae</taxon>
        <taxon>Cutibacterium</taxon>
    </lineage>
</organism>
<dbReference type="EC" id="2.2.1.9" evidence="6"/>
<comment type="function">
    <text evidence="6">Catalyzes the thiamine diphosphate-dependent decarboxylation of 2-oxoglutarate and the subsequent addition of the resulting succinic semialdehyde-thiamine pyrophosphate anion to isochorismate to yield 2-succinyl-5-enolpyruvyl-6-hydroxy-3-cyclohexene-1-carboxylate (SEPHCHC).</text>
</comment>
<dbReference type="EMBL" id="CP115668">
    <property type="protein sequence ID" value="WCC80655.1"/>
    <property type="molecule type" value="Genomic_DNA"/>
</dbReference>
<sequence length="514" mass="53705">MNPSTAVARRLVSALAAAGVEHVVYCPGSRDAPIGYALADAEAAGWLRVHVRLDERSAGFVALGLSRASVMEGLWRPAVVVTTSGTAVANLHPAVLEADASGVPLIVCSADRPHEMWQTGANQTTTQEGIYGTAPRFFGAIPAGFPADDRLDGLVLRAVTAASGALSADPGPVHLNVGFRDPLVPDEPWQPCLPKPRVVDRVSRPATPVSMPPHTVVVAGDGAGRDAVTAAEEGCWPLLAEPSSGARLGHNALTDYQGILGTDLAEEVEAVLVLGHPTLSRPVSRLLANHRVTVVAKRPQWTDVAGDARVVPGPITVRTSSQNEGWLARWKRADHPAALTLKDQICAAIWADACRGVGPLLVLGASAVIRSFDRCAVPQQRGPVAIANRGVAGIDGTVSTGVGLHLGLGMPVRVVVGDLTAAHDATALLKGAAERDVDVQVVVLNDAGGAIFAGLEHAAAPRPVLERFFLTPQDFYLEGLAKAVGARYQRADTTDFLAEPVRGRSIVEVTLPPV</sequence>
<keyword evidence="2 6" id="KW-0479">Metal-binding</keyword>
<dbReference type="Gene3D" id="3.40.50.970">
    <property type="match status" value="2"/>
</dbReference>
<evidence type="ECO:0000256" key="3">
    <source>
        <dbReference type="ARBA" id="ARBA00022842"/>
    </source>
</evidence>
<comment type="pathway">
    <text evidence="6">Quinol/quinone metabolism; menaquinone biosynthesis.</text>
</comment>
<reference evidence="8 9" key="1">
    <citation type="submission" date="2023-01" db="EMBL/GenBank/DDBJ databases">
        <authorList>
            <person name="Lee S.H."/>
            <person name="Jung H.S."/>
            <person name="Yun J.U."/>
        </authorList>
    </citation>
    <scope>NUCLEOTIDE SEQUENCE [LARGE SCALE GENOMIC DNA]</scope>
    <source>
        <strain evidence="8 9">CBA3108</strain>
    </source>
</reference>
<comment type="catalytic activity">
    <reaction evidence="6">
        <text>isochorismate + 2-oxoglutarate + H(+) = 5-enolpyruvoyl-6-hydroxy-2-succinyl-cyclohex-3-ene-1-carboxylate + CO2</text>
        <dbReference type="Rhea" id="RHEA:25593"/>
        <dbReference type="ChEBI" id="CHEBI:15378"/>
        <dbReference type="ChEBI" id="CHEBI:16526"/>
        <dbReference type="ChEBI" id="CHEBI:16810"/>
        <dbReference type="ChEBI" id="CHEBI:29780"/>
        <dbReference type="ChEBI" id="CHEBI:58818"/>
        <dbReference type="EC" id="2.2.1.9"/>
    </reaction>
</comment>
<dbReference type="PIRSF" id="PIRSF004983">
    <property type="entry name" value="MenD"/>
    <property type="match status" value="1"/>
</dbReference>
<keyword evidence="6" id="KW-0474">Menaquinone biosynthesis</keyword>
<reference evidence="8 9" key="2">
    <citation type="submission" date="2023-06" db="EMBL/GenBank/DDBJ databases">
        <title>The Gram-positive Non-spore-bearing Anaerobic Bacilli of Human Feces.</title>
        <authorList>
            <person name="Eggerth A.H."/>
        </authorList>
    </citation>
    <scope>NUCLEOTIDE SEQUENCE [LARGE SCALE GENOMIC DNA]</scope>
    <source>
        <strain evidence="8 9">CBA3108</strain>
    </source>
</reference>
<dbReference type="Gene3D" id="3.40.50.1220">
    <property type="entry name" value="TPP-binding domain"/>
    <property type="match status" value="1"/>
</dbReference>
<evidence type="ECO:0000313" key="9">
    <source>
        <dbReference type="Proteomes" id="UP001212097"/>
    </source>
</evidence>
<comment type="cofactor">
    <cofactor evidence="6">
        <name>Mg(2+)</name>
        <dbReference type="ChEBI" id="CHEBI:18420"/>
    </cofactor>
    <cofactor evidence="6">
        <name>Mn(2+)</name>
        <dbReference type="ChEBI" id="CHEBI:29035"/>
    </cofactor>
</comment>
<dbReference type="SUPFAM" id="SSF52518">
    <property type="entry name" value="Thiamin diphosphate-binding fold (THDP-binding)"/>
    <property type="match status" value="2"/>
</dbReference>
<dbReference type="Proteomes" id="UP001212097">
    <property type="component" value="Chromosome"/>
</dbReference>
<proteinExistence type="inferred from homology"/>
<keyword evidence="1 6" id="KW-0808">Transferase</keyword>
<evidence type="ECO:0000256" key="6">
    <source>
        <dbReference type="HAMAP-Rule" id="MF_01659"/>
    </source>
</evidence>
<feature type="domain" description="Thiamine pyrophosphate enzyme N-terminal TPP-binding" evidence="7">
    <location>
        <begin position="7"/>
        <end position="125"/>
    </location>
</feature>
<gene>
    <name evidence="6 8" type="primary">menD</name>
    <name evidence="8" type="ORF">O6R08_03990</name>
</gene>
<evidence type="ECO:0000313" key="8">
    <source>
        <dbReference type="EMBL" id="WCC80655.1"/>
    </source>
</evidence>
<dbReference type="CDD" id="cd07037">
    <property type="entry name" value="TPP_PYR_MenD"/>
    <property type="match status" value="1"/>
</dbReference>
<name>A0ABY7R126_9ACTN</name>
<keyword evidence="3 6" id="KW-0460">Magnesium</keyword>
<protein>
    <recommendedName>
        <fullName evidence="6">2-succinyl-5-enolpyruvyl-6-hydroxy-3-cyclohexene-1-carboxylate synthase</fullName>
        <shortName evidence="6">SEPHCHC synthase</shortName>
        <ecNumber evidence="6">2.2.1.9</ecNumber>
    </recommendedName>
    <alternativeName>
        <fullName evidence="6">Menaquinone biosynthesis protein MenD</fullName>
    </alternativeName>
</protein>
<evidence type="ECO:0000256" key="4">
    <source>
        <dbReference type="ARBA" id="ARBA00023052"/>
    </source>
</evidence>
<dbReference type="Pfam" id="PF02776">
    <property type="entry name" value="TPP_enzyme_N"/>
    <property type="match status" value="1"/>
</dbReference>
<keyword evidence="5 6" id="KW-0464">Manganese</keyword>
<dbReference type="PANTHER" id="PTHR42916:SF1">
    <property type="entry name" value="PROTEIN PHYLLO, CHLOROPLASTIC"/>
    <property type="match status" value="1"/>
</dbReference>
<dbReference type="InterPro" id="IPR029061">
    <property type="entry name" value="THDP-binding"/>
</dbReference>
<evidence type="ECO:0000256" key="1">
    <source>
        <dbReference type="ARBA" id="ARBA00022679"/>
    </source>
</evidence>
<evidence type="ECO:0000256" key="2">
    <source>
        <dbReference type="ARBA" id="ARBA00022723"/>
    </source>
</evidence>
<dbReference type="PANTHER" id="PTHR42916">
    <property type="entry name" value="2-SUCCINYL-5-ENOLPYRUVYL-6-HYDROXY-3-CYCLOHEXENE-1-CARBOXYLATE SYNTHASE"/>
    <property type="match status" value="1"/>
</dbReference>
<evidence type="ECO:0000256" key="5">
    <source>
        <dbReference type="ARBA" id="ARBA00023211"/>
    </source>
</evidence>
<keyword evidence="9" id="KW-1185">Reference proteome</keyword>
<dbReference type="InterPro" id="IPR012001">
    <property type="entry name" value="Thiamin_PyroP_enz_TPP-bd_dom"/>
</dbReference>
<dbReference type="RefSeq" id="WP_271418835.1">
    <property type="nucleotide sequence ID" value="NZ_CP115668.1"/>
</dbReference>
<evidence type="ECO:0000259" key="7">
    <source>
        <dbReference type="Pfam" id="PF02776"/>
    </source>
</evidence>
<keyword evidence="4 6" id="KW-0786">Thiamine pyrophosphate</keyword>
<comment type="subunit">
    <text evidence="6">Homodimer.</text>
</comment>
<dbReference type="HAMAP" id="MF_01659">
    <property type="entry name" value="MenD"/>
    <property type="match status" value="1"/>
</dbReference>
<comment type="pathway">
    <text evidence="6">Quinol/quinone metabolism; 1,4-dihydroxy-2-naphthoate biosynthesis; 1,4-dihydroxy-2-naphthoate from chorismate: step 2/7.</text>
</comment>
<accession>A0ABY7R126</accession>
<comment type="similarity">
    <text evidence="6">Belongs to the TPP enzyme family. MenD subfamily.</text>
</comment>
<comment type="cofactor">
    <cofactor evidence="6">
        <name>thiamine diphosphate</name>
        <dbReference type="ChEBI" id="CHEBI:58937"/>
    </cofactor>
    <text evidence="6">Binds 1 thiamine pyrophosphate per subunit.</text>
</comment>